<keyword evidence="9 11" id="KW-0739">Sodium transport</keyword>
<dbReference type="Gene3D" id="1.10.287.770">
    <property type="entry name" value="YojJ-like"/>
    <property type="match status" value="1"/>
</dbReference>
<dbReference type="AlphaFoldDB" id="A0A6S7HY05"/>
<evidence type="ECO:0000256" key="5">
    <source>
        <dbReference type="ARBA" id="ARBA00022989"/>
    </source>
</evidence>
<dbReference type="EMBL" id="CACRXK020007083">
    <property type="protein sequence ID" value="CAB4011245.1"/>
    <property type="molecule type" value="Genomic_DNA"/>
</dbReference>
<keyword evidence="8" id="KW-0472">Membrane</keyword>
<dbReference type="OrthoDB" id="5986193at2759"/>
<reference evidence="12" key="1">
    <citation type="submission" date="2020-04" db="EMBL/GenBank/DDBJ databases">
        <authorList>
            <person name="Alioto T."/>
            <person name="Alioto T."/>
            <person name="Gomez Garrido J."/>
        </authorList>
    </citation>
    <scope>NUCLEOTIDE SEQUENCE</scope>
    <source>
        <strain evidence="12">A484AB</strain>
    </source>
</reference>
<dbReference type="Pfam" id="PF00858">
    <property type="entry name" value="ASC"/>
    <property type="match status" value="2"/>
</dbReference>
<keyword evidence="7 11" id="KW-0406">Ion transport</keyword>
<sequence>SRAQTIANEMSQWSQNNKMKLNEEKYYIKLNFTCKKKIRNSAYGCEHHHHHSLTLDLFIEQGQYIQELSEEAGVKVVIIESNQHPFPYQEGLAVSPGAATAIALRKEVVQRVDRFSNKSCIDDSENFDSIYNEDVPLAYTIQSCLDTCLSSKSKCNQAIQIYNETQRKSLNRTQKFQKSVKTKDDFKKDFLRIKIYFEELNLIQIHQEFSYSITTLLSDIGGQLGLWVGLSVITFAEVGDLLLSVIMLAFSKDK</sequence>
<dbReference type="InterPro" id="IPR001873">
    <property type="entry name" value="ENaC"/>
</dbReference>
<evidence type="ECO:0000256" key="8">
    <source>
        <dbReference type="ARBA" id="ARBA00023136"/>
    </source>
</evidence>
<evidence type="ECO:0000256" key="1">
    <source>
        <dbReference type="ARBA" id="ARBA00004141"/>
    </source>
</evidence>
<evidence type="ECO:0000256" key="9">
    <source>
        <dbReference type="ARBA" id="ARBA00023201"/>
    </source>
</evidence>
<gene>
    <name evidence="12" type="ORF">PACLA_8A020482</name>
</gene>
<evidence type="ECO:0000256" key="6">
    <source>
        <dbReference type="ARBA" id="ARBA00023053"/>
    </source>
</evidence>
<keyword evidence="2 11" id="KW-0813">Transport</keyword>
<protein>
    <submittedName>
        <fullName evidence="12">Amiloride-sensitive sodium channel subunit alpha</fullName>
    </submittedName>
</protein>
<dbReference type="Proteomes" id="UP001152795">
    <property type="component" value="Unassembled WGS sequence"/>
</dbReference>
<keyword evidence="13" id="KW-1185">Reference proteome</keyword>
<keyword evidence="6" id="KW-0915">Sodium</keyword>
<evidence type="ECO:0000313" key="13">
    <source>
        <dbReference type="Proteomes" id="UP001152795"/>
    </source>
</evidence>
<evidence type="ECO:0000256" key="3">
    <source>
        <dbReference type="ARBA" id="ARBA00022461"/>
    </source>
</evidence>
<comment type="similarity">
    <text evidence="11">Belongs to the amiloride-sensitive sodium channel (TC 1.A.6) family.</text>
</comment>
<evidence type="ECO:0000256" key="4">
    <source>
        <dbReference type="ARBA" id="ARBA00022692"/>
    </source>
</evidence>
<evidence type="ECO:0000313" key="12">
    <source>
        <dbReference type="EMBL" id="CAB4011245.1"/>
    </source>
</evidence>
<keyword evidence="5" id="KW-1133">Transmembrane helix</keyword>
<evidence type="ECO:0000256" key="11">
    <source>
        <dbReference type="RuleBase" id="RU000679"/>
    </source>
</evidence>
<dbReference type="GO" id="GO:0015280">
    <property type="term" value="F:ligand-gated sodium channel activity"/>
    <property type="evidence" value="ECO:0007669"/>
    <property type="project" value="TreeGrafter"/>
</dbReference>
<dbReference type="PANTHER" id="PTHR11690">
    <property type="entry name" value="AMILORIDE-SENSITIVE SODIUM CHANNEL-RELATED"/>
    <property type="match status" value="1"/>
</dbReference>
<comment type="subcellular location">
    <subcellularLocation>
        <location evidence="1">Membrane</location>
        <topology evidence="1">Multi-pass membrane protein</topology>
    </subcellularLocation>
</comment>
<evidence type="ECO:0000256" key="2">
    <source>
        <dbReference type="ARBA" id="ARBA00022448"/>
    </source>
</evidence>
<dbReference type="GO" id="GO:0005886">
    <property type="term" value="C:plasma membrane"/>
    <property type="evidence" value="ECO:0007669"/>
    <property type="project" value="TreeGrafter"/>
</dbReference>
<comment type="caution">
    <text evidence="12">The sequence shown here is derived from an EMBL/GenBank/DDBJ whole genome shotgun (WGS) entry which is preliminary data.</text>
</comment>
<evidence type="ECO:0000256" key="7">
    <source>
        <dbReference type="ARBA" id="ARBA00023065"/>
    </source>
</evidence>
<keyword evidence="4 11" id="KW-0812">Transmembrane</keyword>
<keyword evidence="10 11" id="KW-0407">Ion channel</keyword>
<keyword evidence="3 11" id="KW-0894">Sodium channel</keyword>
<dbReference type="PANTHER" id="PTHR11690:SF248">
    <property type="entry name" value="PICKPOCKET 17, ISOFORM A"/>
    <property type="match status" value="1"/>
</dbReference>
<feature type="non-terminal residue" evidence="12">
    <location>
        <position position="254"/>
    </location>
</feature>
<evidence type="ECO:0000256" key="10">
    <source>
        <dbReference type="ARBA" id="ARBA00023303"/>
    </source>
</evidence>
<organism evidence="12 13">
    <name type="scientific">Paramuricea clavata</name>
    <name type="common">Red gorgonian</name>
    <name type="synonym">Violescent sea-whip</name>
    <dbReference type="NCBI Taxonomy" id="317549"/>
    <lineage>
        <taxon>Eukaryota</taxon>
        <taxon>Metazoa</taxon>
        <taxon>Cnidaria</taxon>
        <taxon>Anthozoa</taxon>
        <taxon>Octocorallia</taxon>
        <taxon>Malacalcyonacea</taxon>
        <taxon>Plexauridae</taxon>
        <taxon>Paramuricea</taxon>
    </lineage>
</organism>
<accession>A0A6S7HY05</accession>
<proteinExistence type="inferred from homology"/>
<name>A0A6S7HY05_PARCT</name>